<dbReference type="GO" id="GO:0046872">
    <property type="term" value="F:metal ion binding"/>
    <property type="evidence" value="ECO:0007669"/>
    <property type="project" value="UniProtKB-KW"/>
</dbReference>
<reference evidence="6 7" key="1">
    <citation type="submission" date="2016-10" db="EMBL/GenBank/DDBJ databases">
        <title>The whole genome sequencing and assembly of Aeribacillus pallidus KCTC3564 strain.</title>
        <authorList>
            <person name="Lee Y.-J."/>
            <person name="Park M.-K."/>
            <person name="Yi H."/>
            <person name="Bahn Y.-S."/>
            <person name="Kim J.F."/>
            <person name="Lee D.-W."/>
        </authorList>
    </citation>
    <scope>NUCLEOTIDE SEQUENCE [LARGE SCALE GENOMIC DNA]</scope>
    <source>
        <strain evidence="6 7">KCTC3564</strain>
    </source>
</reference>
<dbReference type="GO" id="GO:0009231">
    <property type="term" value="P:riboflavin biosynthetic process"/>
    <property type="evidence" value="ECO:0007669"/>
    <property type="project" value="TreeGrafter"/>
</dbReference>
<dbReference type="Pfam" id="PF02633">
    <property type="entry name" value="Creatininase"/>
    <property type="match status" value="1"/>
</dbReference>
<sequence>MEFRYRGEAFEQKFFARLTSKEIAELPKQNALIILPVGAVEQHGPHLPVFTDSLIAEGILHSACKHLKEEDNIWILPPIAYSKSIEHLGYAGTISLSGSTLEAMIKDIAASLKKSGFRKFVLFNSHGGNHDLLNSVARDIRIETGLMTFRLNSYDFNVSEDLIEEKEAAYGIHGGEIETSFILSFKTDWVKKELCPDEFIQFPESAKHLQLKGSHYVAWRMEDISKSGVLGNAKKASKETGEIIANRLGEKLAVVLREMAEFEMDDLINISTEKQYSPLK</sequence>
<evidence type="ECO:0000313" key="7">
    <source>
        <dbReference type="Proteomes" id="UP000214606"/>
    </source>
</evidence>
<dbReference type="SUPFAM" id="SSF102215">
    <property type="entry name" value="Creatininase"/>
    <property type="match status" value="1"/>
</dbReference>
<evidence type="ECO:0000313" key="6">
    <source>
        <dbReference type="EMBL" id="ASS90872.1"/>
    </source>
</evidence>
<dbReference type="KEGG" id="apak:AP3564_12140"/>
<evidence type="ECO:0000256" key="4">
    <source>
        <dbReference type="ARBA" id="ARBA00022833"/>
    </source>
</evidence>
<dbReference type="GO" id="GO:0016811">
    <property type="term" value="F:hydrolase activity, acting on carbon-nitrogen (but not peptide) bonds, in linear amides"/>
    <property type="evidence" value="ECO:0007669"/>
    <property type="project" value="TreeGrafter"/>
</dbReference>
<name>A0A223E6I3_9BACI</name>
<dbReference type="InterPro" id="IPR024087">
    <property type="entry name" value="Creatininase-like_sf"/>
</dbReference>
<keyword evidence="4" id="KW-0862">Zinc</keyword>
<accession>A0A223E6I3</accession>
<organism evidence="6 7">
    <name type="scientific">Aeribacillus pallidus</name>
    <dbReference type="NCBI Taxonomy" id="33936"/>
    <lineage>
        <taxon>Bacteria</taxon>
        <taxon>Bacillati</taxon>
        <taxon>Bacillota</taxon>
        <taxon>Bacilli</taxon>
        <taxon>Bacillales</taxon>
        <taxon>Bacillaceae</taxon>
        <taxon>Aeribacillus</taxon>
    </lineage>
</organism>
<keyword evidence="2" id="KW-0479">Metal-binding</keyword>
<dbReference type="Proteomes" id="UP000214606">
    <property type="component" value="Chromosome"/>
</dbReference>
<dbReference type="AlphaFoldDB" id="A0A223E6I3"/>
<comment type="similarity">
    <text evidence="5">Belongs to the creatininase superfamily.</text>
</comment>
<dbReference type="InterPro" id="IPR003785">
    <property type="entry name" value="Creatininase/forma_Hydrolase"/>
</dbReference>
<evidence type="ECO:0000256" key="2">
    <source>
        <dbReference type="ARBA" id="ARBA00022723"/>
    </source>
</evidence>
<dbReference type="PANTHER" id="PTHR35005:SF1">
    <property type="entry name" value="2-AMINO-5-FORMYLAMINO-6-RIBOSYLAMINOPYRIMIDIN-4(3H)-ONE 5'-MONOPHOSPHATE DEFORMYLASE"/>
    <property type="match status" value="1"/>
</dbReference>
<dbReference type="RefSeq" id="WP_094245575.1">
    <property type="nucleotide sequence ID" value="NZ_CP017703.1"/>
</dbReference>
<gene>
    <name evidence="6" type="ORF">AP3564_12140</name>
</gene>
<dbReference type="EMBL" id="CP017703">
    <property type="protein sequence ID" value="ASS90872.1"/>
    <property type="molecule type" value="Genomic_DNA"/>
</dbReference>
<dbReference type="PANTHER" id="PTHR35005">
    <property type="entry name" value="3-DEHYDRO-SCYLLO-INOSOSE HYDROLASE"/>
    <property type="match status" value="1"/>
</dbReference>
<dbReference type="Gene3D" id="3.40.50.10310">
    <property type="entry name" value="Creatininase"/>
    <property type="match status" value="1"/>
</dbReference>
<protein>
    <submittedName>
        <fullName evidence="6">Creatininase</fullName>
    </submittedName>
</protein>
<proteinExistence type="inferred from homology"/>
<keyword evidence="3" id="KW-0378">Hydrolase</keyword>
<evidence type="ECO:0000256" key="1">
    <source>
        <dbReference type="ARBA" id="ARBA00001947"/>
    </source>
</evidence>
<evidence type="ECO:0000256" key="5">
    <source>
        <dbReference type="ARBA" id="ARBA00024029"/>
    </source>
</evidence>
<comment type="cofactor">
    <cofactor evidence="1">
        <name>Zn(2+)</name>
        <dbReference type="ChEBI" id="CHEBI:29105"/>
    </cofactor>
</comment>
<evidence type="ECO:0000256" key="3">
    <source>
        <dbReference type="ARBA" id="ARBA00022801"/>
    </source>
</evidence>